<protein>
    <submittedName>
        <fullName evidence="1">Uncharacterized protein</fullName>
    </submittedName>
</protein>
<proteinExistence type="predicted"/>
<sequence length="212" mass="23712">MLRKSEGPVRVMGFARYHKRADVETARLIDAALAWQETFLRPMDGILFHAFLGNLNGGFADIILARDDQSFEGMLKAYDDAESAKTFMALLEPGTVRLSRNQILKQIASPPDAFSCVEFGTFKIADGSNAGEQDVLAISERIESEYLDQSDNTKLHYIGRDAENRFCEVTFGRSLGEAKRMCEGYVGHPVCQPLLDLCDPTSLDLDFWYLLA</sequence>
<organism evidence="1 2">
    <name type="scientific">Nitratireductor aquibiodomus</name>
    <dbReference type="NCBI Taxonomy" id="204799"/>
    <lineage>
        <taxon>Bacteria</taxon>
        <taxon>Pseudomonadati</taxon>
        <taxon>Pseudomonadota</taxon>
        <taxon>Alphaproteobacteria</taxon>
        <taxon>Hyphomicrobiales</taxon>
        <taxon>Phyllobacteriaceae</taxon>
        <taxon>Nitratireductor</taxon>
    </lineage>
</organism>
<name>A0A1H4NIU6_9HYPH</name>
<dbReference type="AlphaFoldDB" id="A0A1H4NIU6"/>
<reference evidence="2" key="1">
    <citation type="submission" date="2016-10" db="EMBL/GenBank/DDBJ databases">
        <authorList>
            <person name="Varghese N."/>
            <person name="Submissions S."/>
        </authorList>
    </citation>
    <scope>NUCLEOTIDE SEQUENCE [LARGE SCALE GENOMIC DNA]</scope>
    <source>
        <strain evidence="2">ES.061</strain>
    </source>
</reference>
<keyword evidence="2" id="KW-1185">Reference proteome</keyword>
<evidence type="ECO:0000313" key="2">
    <source>
        <dbReference type="Proteomes" id="UP000199064"/>
    </source>
</evidence>
<dbReference type="Proteomes" id="UP000199064">
    <property type="component" value="Unassembled WGS sequence"/>
</dbReference>
<evidence type="ECO:0000313" key="1">
    <source>
        <dbReference type="EMBL" id="SEB94828.1"/>
    </source>
</evidence>
<gene>
    <name evidence="1" type="ORF">SAMN05216452_3789</name>
</gene>
<dbReference type="EMBL" id="FNSL01000001">
    <property type="protein sequence ID" value="SEB94828.1"/>
    <property type="molecule type" value="Genomic_DNA"/>
</dbReference>
<dbReference type="RefSeq" id="WP_090329796.1">
    <property type="nucleotide sequence ID" value="NZ_FNSL01000001.1"/>
</dbReference>
<accession>A0A1H4NIU6</accession>